<evidence type="ECO:0000259" key="2">
    <source>
        <dbReference type="SMART" id="SM00859"/>
    </source>
</evidence>
<feature type="domain" description="Semialdehyde dehydrogenase NAD-binding" evidence="2">
    <location>
        <begin position="3"/>
        <end position="61"/>
    </location>
</feature>
<keyword evidence="1" id="KW-0055">Arginine biosynthesis</keyword>
<keyword evidence="4" id="KW-1185">Reference proteome</keyword>
<dbReference type="PANTHER" id="PTHR32338:SF10">
    <property type="entry name" value="N-ACETYL-GAMMA-GLUTAMYL-PHOSPHATE REDUCTASE, CHLOROPLASTIC-RELATED"/>
    <property type="match status" value="1"/>
</dbReference>
<evidence type="ECO:0000313" key="4">
    <source>
        <dbReference type="Proteomes" id="UP000019109"/>
    </source>
</evidence>
<name>W4V644_9FIRM</name>
<keyword evidence="1" id="KW-0028">Amino-acid biosynthesis</keyword>
<sequence>MANVGIIGATGYVGIEIVRLLQNHPDINITSVVSHSFAGQKISDVYPHLKIFLTWNATSLI</sequence>
<dbReference type="SMART" id="SM00859">
    <property type="entry name" value="Semialdhyde_dh"/>
    <property type="match status" value="1"/>
</dbReference>
<dbReference type="SUPFAM" id="SSF51735">
    <property type="entry name" value="NAD(P)-binding Rossmann-fold domains"/>
    <property type="match status" value="1"/>
</dbReference>
<comment type="caution">
    <text evidence="3">The sequence shown here is derived from an EMBL/GenBank/DDBJ whole genome shotgun (WGS) entry which is preliminary data.</text>
</comment>
<dbReference type="GO" id="GO:0051287">
    <property type="term" value="F:NAD binding"/>
    <property type="evidence" value="ECO:0007669"/>
    <property type="project" value="InterPro"/>
</dbReference>
<organism evidence="3 4">
    <name type="scientific">Acetivibrio straminisolvens JCM 21531</name>
    <dbReference type="NCBI Taxonomy" id="1294263"/>
    <lineage>
        <taxon>Bacteria</taxon>
        <taxon>Bacillati</taxon>
        <taxon>Bacillota</taxon>
        <taxon>Clostridia</taxon>
        <taxon>Eubacteriales</taxon>
        <taxon>Oscillospiraceae</taxon>
        <taxon>Acetivibrio</taxon>
    </lineage>
</organism>
<dbReference type="Proteomes" id="UP000019109">
    <property type="component" value="Unassembled WGS sequence"/>
</dbReference>
<dbReference type="GO" id="GO:0006526">
    <property type="term" value="P:L-arginine biosynthetic process"/>
    <property type="evidence" value="ECO:0007669"/>
    <property type="project" value="UniProtKB-KW"/>
</dbReference>
<gene>
    <name evidence="3" type="ORF">JCM21531_2116</name>
</gene>
<dbReference type="STRING" id="1294263.JCM21531_2116"/>
<dbReference type="PANTHER" id="PTHR32338">
    <property type="entry name" value="N-ACETYL-GAMMA-GLUTAMYL-PHOSPHATE REDUCTASE, CHLOROPLASTIC-RELATED-RELATED"/>
    <property type="match status" value="1"/>
</dbReference>
<accession>W4V644</accession>
<dbReference type="InterPro" id="IPR000534">
    <property type="entry name" value="Semialdehyde_DH_NAD-bd"/>
</dbReference>
<protein>
    <submittedName>
        <fullName evidence="3">N-acetyl-gamma-glutamyl-phosphate reductase</fullName>
    </submittedName>
</protein>
<evidence type="ECO:0000256" key="1">
    <source>
        <dbReference type="ARBA" id="ARBA00022571"/>
    </source>
</evidence>
<dbReference type="Pfam" id="PF01118">
    <property type="entry name" value="Semialdhyde_dh"/>
    <property type="match status" value="1"/>
</dbReference>
<reference evidence="3" key="1">
    <citation type="journal article" date="2014" name="Genome Announc.">
        <title>Draft Genome Sequence of Clostridium straminisolvens Strain JCM 21531T, Isolated from a Cellulose-Degrading Bacterial Community.</title>
        <authorList>
            <person name="Yuki M."/>
            <person name="Oshima K."/>
            <person name="Suda W."/>
            <person name="Sakamoto M."/>
            <person name="Kitamura K."/>
            <person name="Iida T."/>
            <person name="Hattori M."/>
            <person name="Ohkuma M."/>
        </authorList>
    </citation>
    <scope>NUCLEOTIDE SEQUENCE [LARGE SCALE GENOMIC DNA]</scope>
    <source>
        <strain evidence="3">JCM 21531</strain>
    </source>
</reference>
<dbReference type="GO" id="GO:0016620">
    <property type="term" value="F:oxidoreductase activity, acting on the aldehyde or oxo group of donors, NAD or NADP as acceptor"/>
    <property type="evidence" value="ECO:0007669"/>
    <property type="project" value="InterPro"/>
</dbReference>
<dbReference type="Gene3D" id="3.40.50.720">
    <property type="entry name" value="NAD(P)-binding Rossmann-like Domain"/>
    <property type="match status" value="1"/>
</dbReference>
<dbReference type="InterPro" id="IPR050085">
    <property type="entry name" value="AGPR"/>
</dbReference>
<proteinExistence type="predicted"/>
<dbReference type="InterPro" id="IPR036291">
    <property type="entry name" value="NAD(P)-bd_dom_sf"/>
</dbReference>
<evidence type="ECO:0000313" key="3">
    <source>
        <dbReference type="EMBL" id="GAE88656.1"/>
    </source>
</evidence>
<dbReference type="EMBL" id="BAVR01000022">
    <property type="protein sequence ID" value="GAE88656.1"/>
    <property type="molecule type" value="Genomic_DNA"/>
</dbReference>
<dbReference type="AlphaFoldDB" id="W4V644"/>